<evidence type="ECO:0000313" key="2">
    <source>
        <dbReference type="EMBL" id="MDU9002963.1"/>
    </source>
</evidence>
<dbReference type="PANTHER" id="PTHR33164:SF43">
    <property type="entry name" value="HTH-TYPE TRANSCRIPTIONAL REPRESSOR YETL"/>
    <property type="match status" value="1"/>
</dbReference>
<organism evidence="2 3">
    <name type="scientific">Sedimentitalea todarodis</name>
    <dbReference type="NCBI Taxonomy" id="1631240"/>
    <lineage>
        <taxon>Bacteria</taxon>
        <taxon>Pseudomonadati</taxon>
        <taxon>Pseudomonadota</taxon>
        <taxon>Alphaproteobacteria</taxon>
        <taxon>Rhodobacterales</taxon>
        <taxon>Paracoccaceae</taxon>
        <taxon>Sedimentitalea</taxon>
    </lineage>
</organism>
<dbReference type="Pfam" id="PF12802">
    <property type="entry name" value="MarR_2"/>
    <property type="match status" value="1"/>
</dbReference>
<evidence type="ECO:0000259" key="1">
    <source>
        <dbReference type="PROSITE" id="PS50995"/>
    </source>
</evidence>
<dbReference type="PROSITE" id="PS50995">
    <property type="entry name" value="HTH_MARR_2"/>
    <property type="match status" value="1"/>
</dbReference>
<dbReference type="Proteomes" id="UP001255416">
    <property type="component" value="Unassembled WGS sequence"/>
</dbReference>
<accession>A0ABU3V9W7</accession>
<dbReference type="InterPro" id="IPR036388">
    <property type="entry name" value="WH-like_DNA-bd_sf"/>
</dbReference>
<gene>
    <name evidence="2" type="ORF">QO231_03720</name>
</gene>
<feature type="domain" description="HTH marR-type" evidence="1">
    <location>
        <begin position="6"/>
        <end position="139"/>
    </location>
</feature>
<reference evidence="3" key="1">
    <citation type="submission" date="2023-05" db="EMBL/GenBank/DDBJ databases">
        <title>Sedimentitalea sp. nov. JM2-8.</title>
        <authorList>
            <person name="Huang J."/>
        </authorList>
    </citation>
    <scope>NUCLEOTIDE SEQUENCE [LARGE SCALE GENOMIC DNA]</scope>
    <source>
        <strain evidence="3">KHS03</strain>
    </source>
</reference>
<dbReference type="EMBL" id="JASMWN010000002">
    <property type="protein sequence ID" value="MDU9002963.1"/>
    <property type="molecule type" value="Genomic_DNA"/>
</dbReference>
<dbReference type="PANTHER" id="PTHR33164">
    <property type="entry name" value="TRANSCRIPTIONAL REGULATOR, MARR FAMILY"/>
    <property type="match status" value="1"/>
</dbReference>
<name>A0ABU3V9W7_9RHOB</name>
<comment type="caution">
    <text evidence="2">The sequence shown here is derived from an EMBL/GenBank/DDBJ whole genome shotgun (WGS) entry which is preliminary data.</text>
</comment>
<protein>
    <submittedName>
        <fullName evidence="2">MarR family winged helix-turn-helix transcriptional regulator</fullName>
    </submittedName>
</protein>
<dbReference type="SMART" id="SM00347">
    <property type="entry name" value="HTH_MARR"/>
    <property type="match status" value="1"/>
</dbReference>
<sequence>MGLTLSEFLPYRLNCLSEAMSQEIKPIYRDHFGLNRPEWRVLVALADLGTATAKDVGAHSAQHKTRISRAVRALEQRRWLTRESDPKDRRSEMLTLTAAGHRAYCDLVGPMRAQEAGILDRLSPEDRAALGTALSALENALGLSVAQPPE</sequence>
<dbReference type="SUPFAM" id="SSF46785">
    <property type="entry name" value="Winged helix' DNA-binding domain"/>
    <property type="match status" value="1"/>
</dbReference>
<dbReference type="Gene3D" id="1.10.10.10">
    <property type="entry name" value="Winged helix-like DNA-binding domain superfamily/Winged helix DNA-binding domain"/>
    <property type="match status" value="1"/>
</dbReference>
<dbReference type="InterPro" id="IPR036390">
    <property type="entry name" value="WH_DNA-bd_sf"/>
</dbReference>
<keyword evidence="3" id="KW-1185">Reference proteome</keyword>
<evidence type="ECO:0000313" key="3">
    <source>
        <dbReference type="Proteomes" id="UP001255416"/>
    </source>
</evidence>
<dbReference type="RefSeq" id="WP_316773481.1">
    <property type="nucleotide sequence ID" value="NZ_JASMWN010000002.1"/>
</dbReference>
<dbReference type="InterPro" id="IPR000835">
    <property type="entry name" value="HTH_MarR-typ"/>
</dbReference>
<dbReference type="InterPro" id="IPR039422">
    <property type="entry name" value="MarR/SlyA-like"/>
</dbReference>
<proteinExistence type="predicted"/>